<dbReference type="Proteomes" id="UP000626244">
    <property type="component" value="Unassembled WGS sequence"/>
</dbReference>
<dbReference type="Pfam" id="PF05256">
    <property type="entry name" value="UPF0223"/>
    <property type="match status" value="1"/>
</dbReference>
<dbReference type="InterPro" id="IPR023324">
    <property type="entry name" value="BH2638-like_sf"/>
</dbReference>
<proteinExistence type="predicted"/>
<gene>
    <name evidence="1" type="ORF">GCM10007380_23390</name>
</gene>
<dbReference type="Gene3D" id="1.10.220.80">
    <property type="entry name" value="BH2638-like"/>
    <property type="match status" value="1"/>
</dbReference>
<keyword evidence="2" id="KW-1185">Reference proteome</keyword>
<sequence>MDYQYPILYDWSTNETIEVIQFYTSVEKAYEKGIEREELMLAYKQFKKIVPSIAEEKKLCGELEEISGYSAYRLMQKAKSAAPGDKIKM</sequence>
<evidence type="ECO:0000313" key="1">
    <source>
        <dbReference type="EMBL" id="GGI14528.1"/>
    </source>
</evidence>
<dbReference type="OrthoDB" id="1649074at2"/>
<comment type="caution">
    <text evidence="1">The sequence shown here is derived from an EMBL/GenBank/DDBJ whole genome shotgun (WGS) entry which is preliminary data.</text>
</comment>
<dbReference type="RefSeq" id="WP_088000184.1">
    <property type="nucleotide sequence ID" value="NZ_BMHB01000001.1"/>
</dbReference>
<name>A0A8J3AJA6_9BACI</name>
<dbReference type="EMBL" id="BMHB01000001">
    <property type="protein sequence ID" value="GGI14528.1"/>
    <property type="molecule type" value="Genomic_DNA"/>
</dbReference>
<evidence type="ECO:0000313" key="2">
    <source>
        <dbReference type="Proteomes" id="UP000626244"/>
    </source>
</evidence>
<accession>A0A8J3AJA6</accession>
<reference evidence="2" key="1">
    <citation type="journal article" date="2019" name="Int. J. Syst. Evol. Microbiol.">
        <title>The Global Catalogue of Microorganisms (GCM) 10K type strain sequencing project: providing services to taxonomists for standard genome sequencing and annotation.</title>
        <authorList>
            <consortium name="The Broad Institute Genomics Platform"/>
            <consortium name="The Broad Institute Genome Sequencing Center for Infectious Disease"/>
            <person name="Wu L."/>
            <person name="Ma J."/>
        </authorList>
    </citation>
    <scope>NUCLEOTIDE SEQUENCE [LARGE SCALE GENOMIC DNA]</scope>
    <source>
        <strain evidence="2">CGMCC 1.14993</strain>
    </source>
</reference>
<dbReference type="PIRSF" id="PIRSF037260">
    <property type="entry name" value="UPF0223"/>
    <property type="match status" value="1"/>
</dbReference>
<dbReference type="NCBIfam" id="NF003353">
    <property type="entry name" value="PRK04387.1"/>
    <property type="match status" value="1"/>
</dbReference>
<organism evidence="1 2">
    <name type="scientific">Gottfriedia solisilvae</name>
    <dbReference type="NCBI Taxonomy" id="1516104"/>
    <lineage>
        <taxon>Bacteria</taxon>
        <taxon>Bacillati</taxon>
        <taxon>Bacillota</taxon>
        <taxon>Bacilli</taxon>
        <taxon>Bacillales</taxon>
        <taxon>Bacillaceae</taxon>
        <taxon>Gottfriedia</taxon>
    </lineage>
</organism>
<dbReference type="SUPFAM" id="SSF158504">
    <property type="entry name" value="BH2638-like"/>
    <property type="match status" value="1"/>
</dbReference>
<dbReference type="InterPro" id="IPR007920">
    <property type="entry name" value="UPF0223"/>
</dbReference>
<dbReference type="AlphaFoldDB" id="A0A8J3AJA6"/>
<protein>
    <submittedName>
        <fullName evidence="1">UPF0223 protein</fullName>
    </submittedName>
</protein>